<feature type="domain" description="TonB-dependent receptor plug" evidence="13">
    <location>
        <begin position="43"/>
        <end position="150"/>
    </location>
</feature>
<dbReference type="Gene3D" id="2.40.170.20">
    <property type="entry name" value="TonB-dependent receptor, beta-barrel domain"/>
    <property type="match status" value="1"/>
</dbReference>
<gene>
    <name evidence="14" type="ORF">NAT50_04155</name>
</gene>
<keyword evidence="6 11" id="KW-0798">TonB box</keyword>
<dbReference type="EMBL" id="JAMLJM010000002">
    <property type="protein sequence ID" value="MCL9808546.1"/>
    <property type="molecule type" value="Genomic_DNA"/>
</dbReference>
<dbReference type="PROSITE" id="PS52016">
    <property type="entry name" value="TONB_DEPENDENT_REC_3"/>
    <property type="match status" value="1"/>
</dbReference>
<evidence type="ECO:0000256" key="10">
    <source>
        <dbReference type="PROSITE-ProRule" id="PRU01360"/>
    </source>
</evidence>
<dbReference type="Proteomes" id="UP001317191">
    <property type="component" value="Unassembled WGS sequence"/>
</dbReference>
<dbReference type="InterPro" id="IPR000531">
    <property type="entry name" value="Beta-barrel_TonB"/>
</dbReference>
<evidence type="ECO:0000256" key="5">
    <source>
        <dbReference type="ARBA" id="ARBA00022729"/>
    </source>
</evidence>
<keyword evidence="7 10" id="KW-0472">Membrane</keyword>
<dbReference type="InterPro" id="IPR039426">
    <property type="entry name" value="TonB-dep_rcpt-like"/>
</dbReference>
<organism evidence="14 15">
    <name type="scientific">Flavobacterium luminosum</name>
    <dbReference type="NCBI Taxonomy" id="2949086"/>
    <lineage>
        <taxon>Bacteria</taxon>
        <taxon>Pseudomonadati</taxon>
        <taxon>Bacteroidota</taxon>
        <taxon>Flavobacteriia</taxon>
        <taxon>Flavobacteriales</taxon>
        <taxon>Flavobacteriaceae</taxon>
        <taxon>Flavobacterium</taxon>
    </lineage>
</organism>
<evidence type="ECO:0000256" key="7">
    <source>
        <dbReference type="ARBA" id="ARBA00023136"/>
    </source>
</evidence>
<name>A0ABT0TML1_9FLAO</name>
<evidence type="ECO:0000256" key="11">
    <source>
        <dbReference type="RuleBase" id="RU003357"/>
    </source>
</evidence>
<evidence type="ECO:0000256" key="1">
    <source>
        <dbReference type="ARBA" id="ARBA00004571"/>
    </source>
</evidence>
<reference evidence="14 15" key="1">
    <citation type="submission" date="2022-05" db="EMBL/GenBank/DDBJ databases">
        <title>Flavobacterium sp., isolated from activated sludge.</title>
        <authorList>
            <person name="Ran Q."/>
        </authorList>
    </citation>
    <scope>NUCLEOTIDE SEQUENCE [LARGE SCALE GENOMIC DNA]</scope>
    <source>
        <strain evidence="14 15">HXWNR70</strain>
    </source>
</reference>
<proteinExistence type="inferred from homology"/>
<evidence type="ECO:0000259" key="12">
    <source>
        <dbReference type="Pfam" id="PF00593"/>
    </source>
</evidence>
<evidence type="ECO:0000313" key="14">
    <source>
        <dbReference type="EMBL" id="MCL9808546.1"/>
    </source>
</evidence>
<dbReference type="InterPro" id="IPR037066">
    <property type="entry name" value="Plug_dom_sf"/>
</dbReference>
<dbReference type="InterPro" id="IPR010917">
    <property type="entry name" value="TonB_rcpt_CS"/>
</dbReference>
<keyword evidence="2 10" id="KW-0813">Transport</keyword>
<dbReference type="SUPFAM" id="SSF56935">
    <property type="entry name" value="Porins"/>
    <property type="match status" value="1"/>
</dbReference>
<dbReference type="PROSITE" id="PS01156">
    <property type="entry name" value="TONB_DEPENDENT_REC_2"/>
    <property type="match status" value="1"/>
</dbReference>
<evidence type="ECO:0000256" key="3">
    <source>
        <dbReference type="ARBA" id="ARBA00022452"/>
    </source>
</evidence>
<dbReference type="Gene3D" id="2.170.130.10">
    <property type="entry name" value="TonB-dependent receptor, plug domain"/>
    <property type="match status" value="1"/>
</dbReference>
<dbReference type="Pfam" id="PF07715">
    <property type="entry name" value="Plug"/>
    <property type="match status" value="1"/>
</dbReference>
<dbReference type="PANTHER" id="PTHR30069:SF29">
    <property type="entry name" value="HEMOGLOBIN AND HEMOGLOBIN-HAPTOGLOBIN-BINDING PROTEIN 1-RELATED"/>
    <property type="match status" value="1"/>
</dbReference>
<keyword evidence="3 10" id="KW-1134">Transmembrane beta strand</keyword>
<keyword evidence="4 10" id="KW-0812">Transmembrane</keyword>
<sequence>MKHLYLSLLILCLHPVFSQEKDSIKVSNLDEVKLESQRYLASNRKNPQQIQRISQKEIEFGNFQTTAEMLSNSGKLFVQKSQQGGGSPVIRGLESSRILLLVDGVRMNNLIYRSGHLQNVITIDENMLENADILFGASSTPYGSDAMGGAVNMVTKKPTLLSESNKSFSGSLNTRYGTINSEGSAYIDLKYSGKKWATLTALSYNSFGDLKMGKKRNGNNPFFGLRPFYVETINGIDYVTANPDPYVQKFSGYKQYNAMQKILFKPNATTSHDVNLQFSTSSDIPRYDRLTDVRNGNLRYATWNYGPQKRILAGYKFTKQKAFLNSDLSVGADYQDVEESRIQRNRNNPSEESRIERVKVYSVNFDLKAKVGKGELLYGAELFYDDLNSTAFKRDIITGVKSSTSTRYPDGQNYTLRTDAFANYFSKFNDNTSYSLGARAGYSKLSSEFIDKTFFPFPFSTIEQKNFTYSAAFGIVNNSTKNVKVSFNLATGFRTPNVDDLAKVFDSTQGNLIVPNPDLQPEKNITGDLGITLYSGKSFEFENTTFVTRLYDVIVTDTFTFNNQYVVDYNGETSIVMANQNLGKGYIFGYSSSLRWNILKEFKFYGSYNFTYGRAQEGGQERPLDHIPPHYGKVGFNFENKWVSLDLNMLYNGKKHLKDYSESGEDNLQYAPANGMPAWQTYNFKAAIRSIDYVTLYAGVENILDIQYRTFASGINAPGRNFYFGTKLNF</sequence>
<evidence type="ECO:0000256" key="2">
    <source>
        <dbReference type="ARBA" id="ARBA00022448"/>
    </source>
</evidence>
<dbReference type="InterPro" id="IPR012910">
    <property type="entry name" value="Plug_dom"/>
</dbReference>
<keyword evidence="15" id="KW-1185">Reference proteome</keyword>
<keyword evidence="5" id="KW-0732">Signal</keyword>
<accession>A0ABT0TML1</accession>
<dbReference type="RefSeq" id="WP_250591779.1">
    <property type="nucleotide sequence ID" value="NZ_JAMLJM010000002.1"/>
</dbReference>
<evidence type="ECO:0000256" key="4">
    <source>
        <dbReference type="ARBA" id="ARBA00022692"/>
    </source>
</evidence>
<protein>
    <submittedName>
        <fullName evidence="14">TonB-dependent receptor</fullName>
    </submittedName>
</protein>
<evidence type="ECO:0000256" key="9">
    <source>
        <dbReference type="ARBA" id="ARBA00023237"/>
    </source>
</evidence>
<evidence type="ECO:0000313" key="15">
    <source>
        <dbReference type="Proteomes" id="UP001317191"/>
    </source>
</evidence>
<dbReference type="Pfam" id="PF00593">
    <property type="entry name" value="TonB_dep_Rec_b-barrel"/>
    <property type="match status" value="1"/>
</dbReference>
<feature type="domain" description="TonB-dependent receptor-like beta-barrel" evidence="12">
    <location>
        <begin position="273"/>
        <end position="703"/>
    </location>
</feature>
<dbReference type="PANTHER" id="PTHR30069">
    <property type="entry name" value="TONB-DEPENDENT OUTER MEMBRANE RECEPTOR"/>
    <property type="match status" value="1"/>
</dbReference>
<comment type="caution">
    <text evidence="14">The sequence shown here is derived from an EMBL/GenBank/DDBJ whole genome shotgun (WGS) entry which is preliminary data.</text>
</comment>
<keyword evidence="9 10" id="KW-0998">Cell outer membrane</keyword>
<dbReference type="InterPro" id="IPR036942">
    <property type="entry name" value="Beta-barrel_TonB_sf"/>
</dbReference>
<comment type="similarity">
    <text evidence="10 11">Belongs to the TonB-dependent receptor family.</text>
</comment>
<evidence type="ECO:0000256" key="8">
    <source>
        <dbReference type="ARBA" id="ARBA00023170"/>
    </source>
</evidence>
<evidence type="ECO:0000259" key="13">
    <source>
        <dbReference type="Pfam" id="PF07715"/>
    </source>
</evidence>
<keyword evidence="8 14" id="KW-0675">Receptor</keyword>
<comment type="subcellular location">
    <subcellularLocation>
        <location evidence="1 10">Cell outer membrane</location>
        <topology evidence="1 10">Multi-pass membrane protein</topology>
    </subcellularLocation>
</comment>
<evidence type="ECO:0000256" key="6">
    <source>
        <dbReference type="ARBA" id="ARBA00023077"/>
    </source>
</evidence>